<comment type="caution">
    <text evidence="2">The sequence shown here is derived from an EMBL/GenBank/DDBJ whole genome shotgun (WGS) entry which is preliminary data.</text>
</comment>
<dbReference type="EMBL" id="QUBQ01000001">
    <property type="protein sequence ID" value="REK76204.1"/>
    <property type="molecule type" value="Genomic_DNA"/>
</dbReference>
<dbReference type="Proteomes" id="UP000261905">
    <property type="component" value="Unassembled WGS sequence"/>
</dbReference>
<feature type="compositionally biased region" description="Low complexity" evidence="1">
    <location>
        <begin position="25"/>
        <end position="42"/>
    </location>
</feature>
<dbReference type="PROSITE" id="PS51257">
    <property type="entry name" value="PROKAR_LIPOPROTEIN"/>
    <property type="match status" value="1"/>
</dbReference>
<reference evidence="2 3" key="1">
    <citation type="submission" date="2018-08" db="EMBL/GenBank/DDBJ databases">
        <title>Paenibacillus sp. M4BSY-1, whole genome shotgun sequence.</title>
        <authorList>
            <person name="Tuo L."/>
        </authorList>
    </citation>
    <scope>NUCLEOTIDE SEQUENCE [LARGE SCALE GENOMIC DNA]</scope>
    <source>
        <strain evidence="2 3">M4BSY-1</strain>
    </source>
</reference>
<gene>
    <name evidence="2" type="ORF">DX130_03865</name>
</gene>
<keyword evidence="3" id="KW-1185">Reference proteome</keyword>
<accession>A0A371PJ55</accession>
<feature type="region of interest" description="Disordered" evidence="1">
    <location>
        <begin position="25"/>
        <end position="52"/>
    </location>
</feature>
<dbReference type="AlphaFoldDB" id="A0A371PJ55"/>
<dbReference type="OrthoDB" id="2564712at2"/>
<evidence type="ECO:0000256" key="1">
    <source>
        <dbReference type="SAM" id="MobiDB-lite"/>
    </source>
</evidence>
<sequence length="329" mass="35812">MRLVSFIIIIVFLSGCTFFGGNNPANQSPSSSVSSDAGDTNSVPGPSVNSSDTAIPATFNADQAIHIGHSDHGTIYESFGHLYIVGADQQAAEIGDPATLKRGAKLSDDGSVLVYQFLNMEVIDSPLTLALHAIDTGKVTVLDTQPYLPTLGAYFWAGDQVLIQEAAFSPAPKFVMYSGSTGEKTWRGQVFQSIMESGNKISYLLRFDPPEDLSSIVNYDNIVTISLLTSEGVLHTLLEQSVYETQYLDIRLSDDHSAIAVWSHQVPSNSSNLFIASVDPSSWKVGEWQSYDTASKQEGFIRFYTDRQIVLLSNEQSFRLPPPLAEPAS</sequence>
<evidence type="ECO:0000313" key="3">
    <source>
        <dbReference type="Proteomes" id="UP000261905"/>
    </source>
</evidence>
<evidence type="ECO:0000313" key="2">
    <source>
        <dbReference type="EMBL" id="REK76204.1"/>
    </source>
</evidence>
<name>A0A371PJ55_9BACL</name>
<dbReference type="RefSeq" id="WP_116042979.1">
    <property type="nucleotide sequence ID" value="NZ_QUBQ01000001.1"/>
</dbReference>
<proteinExistence type="predicted"/>
<feature type="compositionally biased region" description="Polar residues" evidence="1">
    <location>
        <begin position="43"/>
        <end position="52"/>
    </location>
</feature>
<organism evidence="2 3">
    <name type="scientific">Paenibacillus paeoniae</name>
    <dbReference type="NCBI Taxonomy" id="2292705"/>
    <lineage>
        <taxon>Bacteria</taxon>
        <taxon>Bacillati</taxon>
        <taxon>Bacillota</taxon>
        <taxon>Bacilli</taxon>
        <taxon>Bacillales</taxon>
        <taxon>Paenibacillaceae</taxon>
        <taxon>Paenibacillus</taxon>
    </lineage>
</organism>
<protein>
    <submittedName>
        <fullName evidence="2">Uncharacterized protein</fullName>
    </submittedName>
</protein>